<name>A0A2K4XCY4_PSEVC</name>
<reference evidence="2 5" key="1">
    <citation type="submission" date="2015-06" db="EMBL/GenBank/DDBJ databases">
        <title>Genome sequence of Pseudoalteromonas carrageenovora.</title>
        <authorList>
            <person name="Xie B.-B."/>
            <person name="Rong J.-C."/>
            <person name="Qin Q.-L."/>
            <person name="Zhang Y.-Z."/>
        </authorList>
    </citation>
    <scope>NUCLEOTIDE SEQUENCE [LARGE SCALE GENOMIC DNA]</scope>
    <source>
        <strain evidence="2 5">IAM 12662</strain>
    </source>
</reference>
<dbReference type="AlphaFoldDB" id="A0A2K4XCY4"/>
<dbReference type="InterPro" id="IPR039366">
    <property type="entry name" value="Pilotin"/>
</dbReference>
<dbReference type="PANTHER" id="PTHR35535:SF1">
    <property type="entry name" value="HEAT SHOCK PROTEIN HSLJ"/>
    <property type="match status" value="1"/>
</dbReference>
<keyword evidence="5" id="KW-1185">Reference proteome</keyword>
<evidence type="ECO:0000259" key="1">
    <source>
        <dbReference type="Pfam" id="PF03724"/>
    </source>
</evidence>
<evidence type="ECO:0000313" key="4">
    <source>
        <dbReference type="Proteomes" id="UP000238288"/>
    </source>
</evidence>
<dbReference type="EMBL" id="LT965928">
    <property type="protein sequence ID" value="SOU42183.1"/>
    <property type="molecule type" value="Genomic_DNA"/>
</dbReference>
<evidence type="ECO:0000313" key="5">
    <source>
        <dbReference type="Proteomes" id="UP000615003"/>
    </source>
</evidence>
<evidence type="ECO:0000313" key="2">
    <source>
        <dbReference type="EMBL" id="MBE0381052.1"/>
    </source>
</evidence>
<evidence type="ECO:0000313" key="3">
    <source>
        <dbReference type="EMBL" id="SOU42183.1"/>
    </source>
</evidence>
<dbReference type="Pfam" id="PF09619">
    <property type="entry name" value="YscW"/>
    <property type="match status" value="1"/>
</dbReference>
<organism evidence="3 4">
    <name type="scientific">Pseudoalteromonas carrageenovora IAM 12662</name>
    <dbReference type="NCBI Taxonomy" id="1314868"/>
    <lineage>
        <taxon>Bacteria</taxon>
        <taxon>Pseudomonadati</taxon>
        <taxon>Pseudomonadota</taxon>
        <taxon>Gammaproteobacteria</taxon>
        <taxon>Alteromonadales</taxon>
        <taxon>Pseudoalteromonadaceae</taxon>
        <taxon>Pseudoalteromonas</taxon>
    </lineage>
</organism>
<dbReference type="EMBL" id="AQGW01000013">
    <property type="protein sequence ID" value="MBE0381052.1"/>
    <property type="molecule type" value="Genomic_DNA"/>
</dbReference>
<protein>
    <recommendedName>
        <fullName evidence="1">DUF306 domain-containing protein</fullName>
    </recommendedName>
</protein>
<dbReference type="OrthoDB" id="5348860at2"/>
<dbReference type="Proteomes" id="UP000238288">
    <property type="component" value="Chromosome PCAR9a"/>
</dbReference>
<sequence>MTKQQAVFSRKKTLTGLSILALSAFTLTGCDQQTTHTKKAEQAESVSSLTTLVTYKDRSMLRPDSQLIVTLSDVSKMDVKADIIAQEVIDITQAPPFTVEMVYDADKINDQHRYNLTARIINKDNVLYKSDAQYNPFKNTLSGVPHEIEVVKVKVQKPNVTLANTYWKAVTLNAKAVSVNIKEPFIQFDKDNRVNGFLGCNNFSGSYSTQNQSISFNQLASTKKMCSESMDQETAMSDVLNKAKQWEITGESLQLKDTNANTLATFNAVYFN</sequence>
<dbReference type="InterPro" id="IPR038670">
    <property type="entry name" value="HslJ-like_sf"/>
</dbReference>
<dbReference type="GeneID" id="93664881"/>
<dbReference type="PANTHER" id="PTHR35535">
    <property type="entry name" value="HEAT SHOCK PROTEIN HSLJ"/>
    <property type="match status" value="1"/>
</dbReference>
<proteinExistence type="predicted"/>
<gene>
    <name evidence="3" type="ORF">PCAR9_A31387</name>
    <name evidence="2" type="ORF">PCARR_a2772</name>
</gene>
<dbReference type="Pfam" id="PF03724">
    <property type="entry name" value="META"/>
    <property type="match status" value="1"/>
</dbReference>
<dbReference type="InterPro" id="IPR053147">
    <property type="entry name" value="Hsp_HslJ-like"/>
</dbReference>
<accession>A0A2K4XCY4</accession>
<feature type="domain" description="DUF306" evidence="1">
    <location>
        <begin position="161"/>
        <end position="266"/>
    </location>
</feature>
<reference evidence="3 4" key="2">
    <citation type="submission" date="2017-11" db="EMBL/GenBank/DDBJ databases">
        <authorList>
            <person name="Han C.G."/>
        </authorList>
    </citation>
    <scope>NUCLEOTIDE SEQUENCE [LARGE SCALE GENOMIC DNA]</scope>
    <source>
        <strain evidence="4">ATCC 43555</strain>
        <strain evidence="3">ATCC43555</strain>
    </source>
</reference>
<dbReference type="PROSITE" id="PS51257">
    <property type="entry name" value="PROKAR_LIPOPROTEIN"/>
    <property type="match status" value="1"/>
</dbReference>
<dbReference type="Proteomes" id="UP000615003">
    <property type="component" value="Unassembled WGS sequence"/>
</dbReference>
<dbReference type="InterPro" id="IPR005184">
    <property type="entry name" value="DUF306_Meta_HslJ"/>
</dbReference>
<dbReference type="Gene3D" id="2.40.128.270">
    <property type="match status" value="1"/>
</dbReference>
<dbReference type="RefSeq" id="WP_104643413.1">
    <property type="nucleotide sequence ID" value="NZ_AQGW01000013.1"/>
</dbReference>